<keyword evidence="14" id="KW-1185">Reference proteome</keyword>
<evidence type="ECO:0000256" key="4">
    <source>
        <dbReference type="ARBA" id="ARBA00022862"/>
    </source>
</evidence>
<dbReference type="InterPro" id="IPR000866">
    <property type="entry name" value="AhpC/TSA"/>
</dbReference>
<dbReference type="Pfam" id="PF00578">
    <property type="entry name" value="AhpC-TSA"/>
    <property type="match status" value="1"/>
</dbReference>
<keyword evidence="6" id="KW-1015">Disulfide bond</keyword>
<dbReference type="InterPro" id="IPR050924">
    <property type="entry name" value="Peroxiredoxin_BCP/PrxQ"/>
</dbReference>
<evidence type="ECO:0000256" key="6">
    <source>
        <dbReference type="ARBA" id="ARBA00023157"/>
    </source>
</evidence>
<dbReference type="OrthoDB" id="9812811at2"/>
<evidence type="ECO:0000256" key="9">
    <source>
        <dbReference type="ARBA" id="ARBA00038489"/>
    </source>
</evidence>
<dbReference type="GO" id="GO:0008379">
    <property type="term" value="F:thioredoxin peroxidase activity"/>
    <property type="evidence" value="ECO:0007669"/>
    <property type="project" value="TreeGrafter"/>
</dbReference>
<dbReference type="AlphaFoldDB" id="A0A4Q7USV5"/>
<keyword evidence="3" id="KW-0575">Peroxidase</keyword>
<comment type="function">
    <text evidence="1">Thiol-specific peroxidase that catalyzes the reduction of hydrogen peroxide and organic hydroperoxides to water and alcohols, respectively. Plays a role in cell protection against oxidative stress by detoxifying peroxides and as sensor of hydrogen peroxide-mediated signaling events.</text>
</comment>
<dbReference type="RefSeq" id="WP_130289306.1">
    <property type="nucleotide sequence ID" value="NZ_SHKL01000001.1"/>
</dbReference>
<evidence type="ECO:0000256" key="1">
    <source>
        <dbReference type="ARBA" id="ARBA00003330"/>
    </source>
</evidence>
<keyword evidence="4" id="KW-0049">Antioxidant</keyword>
<reference evidence="13 14" key="1">
    <citation type="submission" date="2019-02" db="EMBL/GenBank/DDBJ databases">
        <title>Sequencing the genomes of 1000 actinobacteria strains.</title>
        <authorList>
            <person name="Klenk H.-P."/>
        </authorList>
    </citation>
    <scope>NUCLEOTIDE SEQUENCE [LARGE SCALE GENOMIC DNA]</scope>
    <source>
        <strain evidence="13 14">DSM 45779</strain>
    </source>
</reference>
<dbReference type="Proteomes" id="UP000291591">
    <property type="component" value="Unassembled WGS sequence"/>
</dbReference>
<sequence>MAIGDEVVDFELQDETGTPRKLSVLLENGPVVLFFYPIASSGGCTQEACHFRDLSGEFAGLGAQPVGISSDNVTKQSMFATSNQLGFPLLSDTGHKVAKSLGAWRAWLPGGLHTRRKTFVIGQDRRIIADIGSESKFDMHADEALEALRKHKAAA</sequence>
<dbReference type="SUPFAM" id="SSF52833">
    <property type="entry name" value="Thioredoxin-like"/>
    <property type="match status" value="1"/>
</dbReference>
<comment type="similarity">
    <text evidence="9">Belongs to the peroxiredoxin family. BCP/PrxQ subfamily.</text>
</comment>
<comment type="caution">
    <text evidence="13">The sequence shown here is derived from an EMBL/GenBank/DDBJ whole genome shotgun (WGS) entry which is preliminary data.</text>
</comment>
<dbReference type="PROSITE" id="PS51352">
    <property type="entry name" value="THIOREDOXIN_2"/>
    <property type="match status" value="1"/>
</dbReference>
<evidence type="ECO:0000259" key="12">
    <source>
        <dbReference type="PROSITE" id="PS51352"/>
    </source>
</evidence>
<evidence type="ECO:0000256" key="2">
    <source>
        <dbReference type="ARBA" id="ARBA00013017"/>
    </source>
</evidence>
<dbReference type="GO" id="GO:0045454">
    <property type="term" value="P:cell redox homeostasis"/>
    <property type="evidence" value="ECO:0007669"/>
    <property type="project" value="TreeGrafter"/>
</dbReference>
<evidence type="ECO:0000313" key="14">
    <source>
        <dbReference type="Proteomes" id="UP000291591"/>
    </source>
</evidence>
<keyword evidence="5" id="KW-0560">Oxidoreductase</keyword>
<dbReference type="GO" id="GO:0005737">
    <property type="term" value="C:cytoplasm"/>
    <property type="evidence" value="ECO:0007669"/>
    <property type="project" value="TreeGrafter"/>
</dbReference>
<gene>
    <name evidence="13" type="ORF">EV383_1600</name>
</gene>
<accession>A0A4Q7USV5</accession>
<dbReference type="InterPro" id="IPR036249">
    <property type="entry name" value="Thioredoxin-like_sf"/>
</dbReference>
<name>A0A4Q7USV5_PSEST</name>
<evidence type="ECO:0000256" key="11">
    <source>
        <dbReference type="ARBA" id="ARBA00049091"/>
    </source>
</evidence>
<dbReference type="CDD" id="cd03017">
    <property type="entry name" value="PRX_BCP"/>
    <property type="match status" value="1"/>
</dbReference>
<dbReference type="EMBL" id="SHKL01000001">
    <property type="protein sequence ID" value="RZT84746.1"/>
    <property type="molecule type" value="Genomic_DNA"/>
</dbReference>
<dbReference type="InterPro" id="IPR013766">
    <property type="entry name" value="Thioredoxin_domain"/>
</dbReference>
<dbReference type="PANTHER" id="PTHR42801">
    <property type="entry name" value="THIOREDOXIN-DEPENDENT PEROXIDE REDUCTASE"/>
    <property type="match status" value="1"/>
</dbReference>
<evidence type="ECO:0000313" key="13">
    <source>
        <dbReference type="EMBL" id="RZT84746.1"/>
    </source>
</evidence>
<proteinExistence type="inferred from homology"/>
<protein>
    <recommendedName>
        <fullName evidence="2">thioredoxin-dependent peroxiredoxin</fullName>
        <ecNumber evidence="2">1.11.1.24</ecNumber>
    </recommendedName>
    <alternativeName>
        <fullName evidence="10">Bacterioferritin comigratory protein</fullName>
    </alternativeName>
    <alternativeName>
        <fullName evidence="8">Thioredoxin peroxidase</fullName>
    </alternativeName>
</protein>
<dbReference type="PANTHER" id="PTHR42801:SF8">
    <property type="entry name" value="PEROXIREDOXIN RV1608C-RELATED"/>
    <property type="match status" value="1"/>
</dbReference>
<comment type="catalytic activity">
    <reaction evidence="11">
        <text>a hydroperoxide + [thioredoxin]-dithiol = an alcohol + [thioredoxin]-disulfide + H2O</text>
        <dbReference type="Rhea" id="RHEA:62620"/>
        <dbReference type="Rhea" id="RHEA-COMP:10698"/>
        <dbReference type="Rhea" id="RHEA-COMP:10700"/>
        <dbReference type="ChEBI" id="CHEBI:15377"/>
        <dbReference type="ChEBI" id="CHEBI:29950"/>
        <dbReference type="ChEBI" id="CHEBI:30879"/>
        <dbReference type="ChEBI" id="CHEBI:35924"/>
        <dbReference type="ChEBI" id="CHEBI:50058"/>
        <dbReference type="EC" id="1.11.1.24"/>
    </reaction>
</comment>
<evidence type="ECO:0000256" key="5">
    <source>
        <dbReference type="ARBA" id="ARBA00023002"/>
    </source>
</evidence>
<evidence type="ECO:0000256" key="10">
    <source>
        <dbReference type="ARBA" id="ARBA00041373"/>
    </source>
</evidence>
<dbReference type="EC" id="1.11.1.24" evidence="2"/>
<keyword evidence="7" id="KW-0676">Redox-active center</keyword>
<evidence type="ECO:0000256" key="8">
    <source>
        <dbReference type="ARBA" id="ARBA00032824"/>
    </source>
</evidence>
<evidence type="ECO:0000256" key="3">
    <source>
        <dbReference type="ARBA" id="ARBA00022559"/>
    </source>
</evidence>
<organism evidence="13 14">
    <name type="scientific">Pseudonocardia sediminis</name>
    <dbReference type="NCBI Taxonomy" id="1397368"/>
    <lineage>
        <taxon>Bacteria</taxon>
        <taxon>Bacillati</taxon>
        <taxon>Actinomycetota</taxon>
        <taxon>Actinomycetes</taxon>
        <taxon>Pseudonocardiales</taxon>
        <taxon>Pseudonocardiaceae</taxon>
        <taxon>Pseudonocardia</taxon>
    </lineage>
</organism>
<dbReference type="GO" id="GO:0034599">
    <property type="term" value="P:cellular response to oxidative stress"/>
    <property type="evidence" value="ECO:0007669"/>
    <property type="project" value="TreeGrafter"/>
</dbReference>
<evidence type="ECO:0000256" key="7">
    <source>
        <dbReference type="ARBA" id="ARBA00023284"/>
    </source>
</evidence>
<dbReference type="Gene3D" id="3.40.30.10">
    <property type="entry name" value="Glutaredoxin"/>
    <property type="match status" value="1"/>
</dbReference>
<feature type="domain" description="Thioredoxin" evidence="12">
    <location>
        <begin position="1"/>
        <end position="153"/>
    </location>
</feature>